<name>A0ABR5AM00_9BACL</name>
<evidence type="ECO:0008006" key="4">
    <source>
        <dbReference type="Google" id="ProtNLM"/>
    </source>
</evidence>
<protein>
    <recommendedName>
        <fullName evidence="4">MerR family transcriptional regulator</fullName>
    </recommendedName>
</protein>
<proteinExistence type="predicted"/>
<comment type="caution">
    <text evidence="2">The sequence shown here is derived from an EMBL/GenBank/DDBJ whole genome shotgun (WGS) entry which is preliminary data.</text>
</comment>
<accession>A0ABR5AM00</accession>
<sequence length="80" mass="9042">MKNNTPSIGKIYAICDHFQQETGQPVLASILKQSSGVTREQLRKWVREGRLQEYDVTGPHGQMQKGYSRPKPVEERASNG</sequence>
<feature type="region of interest" description="Disordered" evidence="1">
    <location>
        <begin position="53"/>
        <end position="80"/>
    </location>
</feature>
<dbReference type="RefSeq" id="WP_041045331.1">
    <property type="nucleotide sequence ID" value="NZ_JXAK01000003.1"/>
</dbReference>
<dbReference type="EMBL" id="JXAK01000003">
    <property type="protein sequence ID" value="KIL42062.1"/>
    <property type="molecule type" value="Genomic_DNA"/>
</dbReference>
<evidence type="ECO:0000313" key="3">
    <source>
        <dbReference type="Proteomes" id="UP000031967"/>
    </source>
</evidence>
<evidence type="ECO:0000256" key="1">
    <source>
        <dbReference type="SAM" id="MobiDB-lite"/>
    </source>
</evidence>
<dbReference type="Proteomes" id="UP000031967">
    <property type="component" value="Unassembled WGS sequence"/>
</dbReference>
<reference evidence="2 3" key="1">
    <citation type="submission" date="2014-12" db="EMBL/GenBank/DDBJ databases">
        <title>Draft genome sequence of Paenibacillus kamchatkensis strain B-2647.</title>
        <authorList>
            <person name="Karlyshev A.V."/>
            <person name="Kudryashova E.B."/>
        </authorList>
    </citation>
    <scope>NUCLEOTIDE SEQUENCE [LARGE SCALE GENOMIC DNA]</scope>
    <source>
        <strain evidence="2 3">VKM B-2647</strain>
    </source>
</reference>
<evidence type="ECO:0000313" key="2">
    <source>
        <dbReference type="EMBL" id="KIL42062.1"/>
    </source>
</evidence>
<gene>
    <name evidence="2" type="ORF">SD70_02440</name>
</gene>
<feature type="compositionally biased region" description="Basic and acidic residues" evidence="1">
    <location>
        <begin position="71"/>
        <end position="80"/>
    </location>
</feature>
<keyword evidence="3" id="KW-1185">Reference proteome</keyword>
<organism evidence="2 3">
    <name type="scientific">Gordoniibacillus kamchatkensis</name>
    <dbReference type="NCBI Taxonomy" id="1590651"/>
    <lineage>
        <taxon>Bacteria</taxon>
        <taxon>Bacillati</taxon>
        <taxon>Bacillota</taxon>
        <taxon>Bacilli</taxon>
        <taxon>Bacillales</taxon>
        <taxon>Paenibacillaceae</taxon>
        <taxon>Gordoniibacillus</taxon>
    </lineage>
</organism>